<sequence>MSKDDPNGNYCRLKRWIHYFPIIIFISLIAPSVITGWNIKLTAEEFMGRDNTKMWFLIIVRYAYILHGVYCGHIPLYIFMVTMKSLLIEFEESNRKFKEFFKSVKSSTDEQMSIDRFLDLCNSHYYLVKKVQKADRLFKIFTLTMIALWLPTTIFTPVTLVRTQWSMQMTIQLYDVARSGFHFYGLCIMPAQVHTTSQKTTILLNNEICKRFENFKHSQNMTPLIKMFAESITNTNSGITVGGMILIRKSMILTCLSLVVPYVVLFLQLKINVV</sequence>
<keyword evidence="3" id="KW-1185">Reference proteome</keyword>
<gene>
    <name evidence="2" type="ORF">DdX_18310</name>
</gene>
<evidence type="ECO:0000313" key="3">
    <source>
        <dbReference type="Proteomes" id="UP001201812"/>
    </source>
</evidence>
<feature type="transmembrane region" description="Helical" evidence="1">
    <location>
        <begin position="55"/>
        <end position="80"/>
    </location>
</feature>
<evidence type="ECO:0000256" key="1">
    <source>
        <dbReference type="SAM" id="Phobius"/>
    </source>
</evidence>
<dbReference type="PANTHER" id="PTHR34492:SF2">
    <property type="entry name" value="G PROTEIN-COUPLED RECEPTOR"/>
    <property type="match status" value="1"/>
</dbReference>
<proteinExistence type="predicted"/>
<name>A0AAD4QV07_9BILA</name>
<feature type="transmembrane region" description="Helical" evidence="1">
    <location>
        <begin position="16"/>
        <end position="34"/>
    </location>
</feature>
<feature type="transmembrane region" description="Helical" evidence="1">
    <location>
        <begin position="140"/>
        <end position="161"/>
    </location>
</feature>
<dbReference type="AlphaFoldDB" id="A0AAD4QV07"/>
<accession>A0AAD4QV07</accession>
<protein>
    <submittedName>
        <fullName evidence="2">Uncharacterized protein</fullName>
    </submittedName>
</protein>
<comment type="caution">
    <text evidence="2">The sequence shown here is derived from an EMBL/GenBank/DDBJ whole genome shotgun (WGS) entry which is preliminary data.</text>
</comment>
<dbReference type="EMBL" id="JAKKPZ010000252">
    <property type="protein sequence ID" value="KAI1697753.1"/>
    <property type="molecule type" value="Genomic_DNA"/>
</dbReference>
<keyword evidence="1" id="KW-0472">Membrane</keyword>
<keyword evidence="1" id="KW-1133">Transmembrane helix</keyword>
<reference evidence="2" key="1">
    <citation type="submission" date="2022-01" db="EMBL/GenBank/DDBJ databases">
        <title>Genome Sequence Resource for Two Populations of Ditylenchus destructor, the Migratory Endoparasitic Phytonematode.</title>
        <authorList>
            <person name="Zhang H."/>
            <person name="Lin R."/>
            <person name="Xie B."/>
        </authorList>
    </citation>
    <scope>NUCLEOTIDE SEQUENCE</scope>
    <source>
        <strain evidence="2">BazhouSP</strain>
    </source>
</reference>
<evidence type="ECO:0000313" key="2">
    <source>
        <dbReference type="EMBL" id="KAI1697753.1"/>
    </source>
</evidence>
<dbReference type="PANTHER" id="PTHR34492">
    <property type="entry name" value="GUSTATORY RECEPTOR FAMILY"/>
    <property type="match status" value="1"/>
</dbReference>
<feature type="transmembrane region" description="Helical" evidence="1">
    <location>
        <begin position="251"/>
        <end position="271"/>
    </location>
</feature>
<dbReference type="Proteomes" id="UP001201812">
    <property type="component" value="Unassembled WGS sequence"/>
</dbReference>
<organism evidence="2 3">
    <name type="scientific">Ditylenchus destructor</name>
    <dbReference type="NCBI Taxonomy" id="166010"/>
    <lineage>
        <taxon>Eukaryota</taxon>
        <taxon>Metazoa</taxon>
        <taxon>Ecdysozoa</taxon>
        <taxon>Nematoda</taxon>
        <taxon>Chromadorea</taxon>
        <taxon>Rhabditida</taxon>
        <taxon>Tylenchina</taxon>
        <taxon>Tylenchomorpha</taxon>
        <taxon>Sphaerularioidea</taxon>
        <taxon>Anguinidae</taxon>
        <taxon>Anguininae</taxon>
        <taxon>Ditylenchus</taxon>
    </lineage>
</organism>
<keyword evidence="1" id="KW-0812">Transmembrane</keyword>